<dbReference type="AlphaFoldDB" id="A0A8H6VJH6"/>
<evidence type="ECO:0000256" key="1">
    <source>
        <dbReference type="SAM" id="SignalP"/>
    </source>
</evidence>
<comment type="caution">
    <text evidence="3">The sequence shown here is derived from an EMBL/GenBank/DDBJ whole genome shotgun (WGS) entry which is preliminary data.</text>
</comment>
<dbReference type="Gene3D" id="3.20.20.80">
    <property type="entry name" value="Glycosidases"/>
    <property type="match status" value="1"/>
</dbReference>
<keyword evidence="1" id="KW-0732">Signal</keyword>
<dbReference type="OrthoDB" id="2831684at2759"/>
<name>A0A8H6VJH6_9PEZI</name>
<keyword evidence="4" id="KW-1185">Reference proteome</keyword>
<dbReference type="EMBL" id="JABCIY010000055">
    <property type="protein sequence ID" value="KAF7194773.1"/>
    <property type="molecule type" value="Genomic_DNA"/>
</dbReference>
<organism evidence="3 4">
    <name type="scientific">Pseudocercospora fuligena</name>
    <dbReference type="NCBI Taxonomy" id="685502"/>
    <lineage>
        <taxon>Eukaryota</taxon>
        <taxon>Fungi</taxon>
        <taxon>Dikarya</taxon>
        <taxon>Ascomycota</taxon>
        <taxon>Pezizomycotina</taxon>
        <taxon>Dothideomycetes</taxon>
        <taxon>Dothideomycetidae</taxon>
        <taxon>Mycosphaerellales</taxon>
        <taxon>Mycosphaerellaceae</taxon>
        <taxon>Pseudocercospora</taxon>
    </lineage>
</organism>
<evidence type="ECO:0000313" key="4">
    <source>
        <dbReference type="Proteomes" id="UP000660729"/>
    </source>
</evidence>
<dbReference type="InterPro" id="IPR052974">
    <property type="entry name" value="GH79_Enzymes"/>
</dbReference>
<dbReference type="InterPro" id="IPR031728">
    <property type="entry name" value="GlcAase_C"/>
</dbReference>
<dbReference type="InterPro" id="IPR017853">
    <property type="entry name" value="GH"/>
</dbReference>
<dbReference type="PANTHER" id="PTHR36183:SF2">
    <property type="entry name" value="BETA-GLUCURONIDASE C-TERMINAL DOMAIN-CONTAINING PROTEIN"/>
    <property type="match status" value="1"/>
</dbReference>
<feature type="signal peptide" evidence="1">
    <location>
        <begin position="1"/>
        <end position="20"/>
    </location>
</feature>
<evidence type="ECO:0000313" key="3">
    <source>
        <dbReference type="EMBL" id="KAF7194773.1"/>
    </source>
</evidence>
<feature type="chain" id="PRO_5034996173" evidence="1">
    <location>
        <begin position="21"/>
        <end position="535"/>
    </location>
</feature>
<proteinExistence type="predicted"/>
<accession>A0A8H6VJH6</accession>
<feature type="domain" description="Beta-glucuronidase C-terminal" evidence="2">
    <location>
        <begin position="416"/>
        <end position="532"/>
    </location>
</feature>
<dbReference type="PANTHER" id="PTHR36183">
    <property type="entry name" value="BETA-GLUCURONIDASE"/>
    <property type="match status" value="1"/>
</dbReference>
<evidence type="ECO:0000259" key="2">
    <source>
        <dbReference type="Pfam" id="PF16862"/>
    </source>
</evidence>
<gene>
    <name evidence="3" type="ORF">HII31_03896</name>
</gene>
<dbReference type="Pfam" id="PF16862">
    <property type="entry name" value="Glyco_hydro_79C"/>
    <property type="match status" value="1"/>
</dbReference>
<dbReference type="Proteomes" id="UP000660729">
    <property type="component" value="Unassembled WGS sequence"/>
</dbReference>
<reference evidence="3" key="1">
    <citation type="submission" date="2020-04" db="EMBL/GenBank/DDBJ databases">
        <title>Draft genome resource of the tomato pathogen Pseudocercospora fuligena.</title>
        <authorList>
            <person name="Zaccaron A."/>
        </authorList>
    </citation>
    <scope>NUCLEOTIDE SEQUENCE</scope>
    <source>
        <strain evidence="3">PF001</strain>
    </source>
</reference>
<protein>
    <submittedName>
        <fullName evidence="3">Beta-glucuronidase</fullName>
    </submittedName>
</protein>
<dbReference type="SUPFAM" id="SSF51445">
    <property type="entry name" value="(Trans)glycosidases"/>
    <property type="match status" value="1"/>
</dbReference>
<dbReference type="PROSITE" id="PS51257">
    <property type="entry name" value="PROKAR_LIPOPROTEIN"/>
    <property type="match status" value="1"/>
</dbReference>
<sequence length="535" mass="58736">MAIHCKTSVLLVLAASCVTATPVLLSSRETANVPVECSSPADAGKLLDGFVSFSIEFSSFPDFAGNSAAPNTFSDNLLSNLRDLQGTKPYVRVGGNTQDFAIFNASQKVASIGIVNPDISPDYPSTLTIGPAYFESYKTWSDVKYSHGFNLGKNSSAARKALVESAPFACKTFQDNDRLLSWELGNEPDLYPGKIRPVNWTESQYVAEWLKYTREIRAAMEKACPELSQDARYKYIAPSFAGTGSNKLDPLREWNAGLDTDNDISLISSHNYISGANVPGVTLQGTLMSHTSNVASVAKHVNSSNLIHELHPELPYILGETNSLYNQGRPGLSNTFGAALWGIDFNLYCAANNISRVHMHMGTNYRYQSWQPIDTDLVSKGTKAPYYGNIGVAAFLGRSEETRVVNLPLSSEREAAYAAYIAGSLDKIMVINMMAYNATDYNQEYINDFPRPSEEYGFQLSEEYNGKEMGVQRLMANGSDAISGITFDGYSYNFELDEGRPVLLSNVTRGEKVDVDDDGMVKVEAPWSSAVILRF</sequence>